<dbReference type="InterPro" id="IPR016040">
    <property type="entry name" value="NAD(P)-bd_dom"/>
</dbReference>
<accession>A0ABP6T8E1</accession>
<evidence type="ECO:0000256" key="8">
    <source>
        <dbReference type="RuleBase" id="RU004473"/>
    </source>
</evidence>
<evidence type="ECO:0000256" key="5">
    <source>
        <dbReference type="ARBA" id="ARBA00016977"/>
    </source>
</evidence>
<dbReference type="Gene3D" id="3.40.50.720">
    <property type="entry name" value="NAD(P)-binding Rossmann-like Domain"/>
    <property type="match status" value="1"/>
</dbReference>
<dbReference type="InterPro" id="IPR005888">
    <property type="entry name" value="dTDP_Gluc_deHydtase"/>
</dbReference>
<dbReference type="EC" id="4.2.1.46" evidence="4 8"/>
<dbReference type="CDD" id="cd05246">
    <property type="entry name" value="dTDP_GD_SDR_e"/>
    <property type="match status" value="1"/>
</dbReference>
<comment type="catalytic activity">
    <reaction evidence="1 8">
        <text>dTDP-alpha-D-glucose = dTDP-4-dehydro-6-deoxy-alpha-D-glucose + H2O</text>
        <dbReference type="Rhea" id="RHEA:17221"/>
        <dbReference type="ChEBI" id="CHEBI:15377"/>
        <dbReference type="ChEBI" id="CHEBI:57477"/>
        <dbReference type="ChEBI" id="CHEBI:57649"/>
        <dbReference type="EC" id="4.2.1.46"/>
    </reaction>
</comment>
<dbReference type="EMBL" id="BAAAYN010000051">
    <property type="protein sequence ID" value="GAA3395935.1"/>
    <property type="molecule type" value="Genomic_DNA"/>
</dbReference>
<keyword evidence="7 8" id="KW-0456">Lyase</keyword>
<sequence>MNGDIPPRIAAYALPRSPDARLGDSRSVAAGDYTPVPVRILVTGGAGFIGSHYVRTLLSGGYAGADEWSVTVLDSLTYSGNLPNLDPVADNPRYTFVKGDITDVDLVNDLVPGHDAVVHFAAESHVDRSITGAAQFVTTNVLGTQTLVDAAHRHGTGRFLHVSTDEVYGSIDEGSWPETHPLMPNSPYSASKASSDLIALAYHRTHHVDVVVTRCSNNYGPYQFPEKVIPLFVTNLLDGKPVPLYGDGGNVRDWLHVDDHCRGIQLALTGGRAGEVYNIGGGTELTNKELTQLLLDATGRDWDSYVTPVADRKGHDRRYSVDITKIHDELGYTPQVPFDTGLADTVAWYRDHRGWWEPLKQRAALEK</sequence>
<feature type="domain" description="NAD(P)-binding" evidence="9">
    <location>
        <begin position="41"/>
        <end position="344"/>
    </location>
</feature>
<comment type="similarity">
    <text evidence="3 8">Belongs to the NAD(P)-dependent epimerase/dehydratase family. dTDP-glucose dehydratase subfamily.</text>
</comment>
<evidence type="ECO:0000256" key="2">
    <source>
        <dbReference type="ARBA" id="ARBA00001911"/>
    </source>
</evidence>
<evidence type="ECO:0000256" key="6">
    <source>
        <dbReference type="ARBA" id="ARBA00023027"/>
    </source>
</evidence>
<evidence type="ECO:0000259" key="9">
    <source>
        <dbReference type="Pfam" id="PF16363"/>
    </source>
</evidence>
<proteinExistence type="inferred from homology"/>
<keyword evidence="6" id="KW-0520">NAD</keyword>
<name>A0ABP6T8E1_9ACTN</name>
<keyword evidence="11" id="KW-1185">Reference proteome</keyword>
<dbReference type="PANTHER" id="PTHR43000">
    <property type="entry name" value="DTDP-D-GLUCOSE 4,6-DEHYDRATASE-RELATED"/>
    <property type="match status" value="1"/>
</dbReference>
<evidence type="ECO:0000313" key="10">
    <source>
        <dbReference type="EMBL" id="GAA3395935.1"/>
    </source>
</evidence>
<dbReference type="SUPFAM" id="SSF51735">
    <property type="entry name" value="NAD(P)-binding Rossmann-fold domains"/>
    <property type="match status" value="1"/>
</dbReference>
<evidence type="ECO:0000313" key="11">
    <source>
        <dbReference type="Proteomes" id="UP001501676"/>
    </source>
</evidence>
<comment type="caution">
    <text evidence="10">The sequence shown here is derived from an EMBL/GenBank/DDBJ whole genome shotgun (WGS) entry which is preliminary data.</text>
</comment>
<gene>
    <name evidence="10" type="primary">rfbB</name>
    <name evidence="10" type="ORF">GCM10020369_70770</name>
</gene>
<dbReference type="Gene3D" id="3.90.25.10">
    <property type="entry name" value="UDP-galactose 4-epimerase, domain 1"/>
    <property type="match status" value="1"/>
</dbReference>
<dbReference type="NCBIfam" id="TIGR01181">
    <property type="entry name" value="dTDP_gluc_dehyt"/>
    <property type="match status" value="1"/>
</dbReference>
<organism evidence="10 11">
    <name type="scientific">Cryptosporangium minutisporangium</name>
    <dbReference type="NCBI Taxonomy" id="113569"/>
    <lineage>
        <taxon>Bacteria</taxon>
        <taxon>Bacillati</taxon>
        <taxon>Actinomycetota</taxon>
        <taxon>Actinomycetes</taxon>
        <taxon>Cryptosporangiales</taxon>
        <taxon>Cryptosporangiaceae</taxon>
        <taxon>Cryptosporangium</taxon>
    </lineage>
</organism>
<dbReference type="Pfam" id="PF16363">
    <property type="entry name" value="GDP_Man_Dehyd"/>
    <property type="match status" value="1"/>
</dbReference>
<comment type="cofactor">
    <cofactor evidence="2 8">
        <name>NAD(+)</name>
        <dbReference type="ChEBI" id="CHEBI:57540"/>
    </cofactor>
</comment>
<protein>
    <recommendedName>
        <fullName evidence="5 8">dTDP-glucose 4,6-dehydratase</fullName>
        <ecNumber evidence="4 8">4.2.1.46</ecNumber>
    </recommendedName>
</protein>
<reference evidence="11" key="1">
    <citation type="journal article" date="2019" name="Int. J. Syst. Evol. Microbiol.">
        <title>The Global Catalogue of Microorganisms (GCM) 10K type strain sequencing project: providing services to taxonomists for standard genome sequencing and annotation.</title>
        <authorList>
            <consortium name="The Broad Institute Genomics Platform"/>
            <consortium name="The Broad Institute Genome Sequencing Center for Infectious Disease"/>
            <person name="Wu L."/>
            <person name="Ma J."/>
        </authorList>
    </citation>
    <scope>NUCLEOTIDE SEQUENCE [LARGE SCALE GENOMIC DNA]</scope>
    <source>
        <strain evidence="11">JCM 9458</strain>
    </source>
</reference>
<dbReference type="InterPro" id="IPR036291">
    <property type="entry name" value="NAD(P)-bd_dom_sf"/>
</dbReference>
<dbReference type="Proteomes" id="UP001501676">
    <property type="component" value="Unassembled WGS sequence"/>
</dbReference>
<evidence type="ECO:0000256" key="7">
    <source>
        <dbReference type="ARBA" id="ARBA00023239"/>
    </source>
</evidence>
<evidence type="ECO:0000256" key="3">
    <source>
        <dbReference type="ARBA" id="ARBA00008178"/>
    </source>
</evidence>
<evidence type="ECO:0000256" key="1">
    <source>
        <dbReference type="ARBA" id="ARBA00001539"/>
    </source>
</evidence>
<evidence type="ECO:0000256" key="4">
    <source>
        <dbReference type="ARBA" id="ARBA00011990"/>
    </source>
</evidence>